<dbReference type="Proteomes" id="UP001157186">
    <property type="component" value="Unassembled WGS sequence"/>
</dbReference>
<evidence type="ECO:0008006" key="4">
    <source>
        <dbReference type="Google" id="ProtNLM"/>
    </source>
</evidence>
<reference evidence="2 3" key="1">
    <citation type="submission" date="2023-03" db="EMBL/GenBank/DDBJ databases">
        <title>Draft genome sequence of Thalassotalea insulae KCTC 62186T.</title>
        <authorList>
            <person name="Sawabe T."/>
        </authorList>
    </citation>
    <scope>NUCLEOTIDE SEQUENCE [LARGE SCALE GENOMIC DNA]</scope>
    <source>
        <strain evidence="2 3">KCTC 62186</strain>
    </source>
</reference>
<proteinExistence type="predicted"/>
<evidence type="ECO:0000313" key="2">
    <source>
        <dbReference type="EMBL" id="GLX79467.1"/>
    </source>
</evidence>
<comment type="caution">
    <text evidence="2">The sequence shown here is derived from an EMBL/GenBank/DDBJ whole genome shotgun (WGS) entry which is preliminary data.</text>
</comment>
<keyword evidence="1" id="KW-1133">Transmembrane helix</keyword>
<evidence type="ECO:0000313" key="3">
    <source>
        <dbReference type="Proteomes" id="UP001157186"/>
    </source>
</evidence>
<sequence length="72" mass="7701">MSLQKIIATMLIIMGIIGLAYGGFSYTSDVHQADIGSLHMSLSETQDINIPIWAGVTFIIAGGVLLLLPKKL</sequence>
<dbReference type="EMBL" id="BSST01000001">
    <property type="protein sequence ID" value="GLX79467.1"/>
    <property type="molecule type" value="Genomic_DNA"/>
</dbReference>
<keyword evidence="3" id="KW-1185">Reference proteome</keyword>
<protein>
    <recommendedName>
        <fullName evidence="4">LPXTG cell wall anchor domain-containing protein</fullName>
    </recommendedName>
</protein>
<keyword evidence="1" id="KW-0812">Transmembrane</keyword>
<feature type="transmembrane region" description="Helical" evidence="1">
    <location>
        <begin position="7"/>
        <end position="28"/>
    </location>
</feature>
<name>A0ABQ6GU87_9GAMM</name>
<accession>A0ABQ6GU87</accession>
<keyword evidence="1" id="KW-0472">Membrane</keyword>
<dbReference type="RefSeq" id="WP_284245377.1">
    <property type="nucleotide sequence ID" value="NZ_BSST01000001.1"/>
</dbReference>
<feature type="transmembrane region" description="Helical" evidence="1">
    <location>
        <begin position="48"/>
        <end position="68"/>
    </location>
</feature>
<organism evidence="2 3">
    <name type="scientific">Thalassotalea insulae</name>
    <dbReference type="NCBI Taxonomy" id="2056778"/>
    <lineage>
        <taxon>Bacteria</taxon>
        <taxon>Pseudomonadati</taxon>
        <taxon>Pseudomonadota</taxon>
        <taxon>Gammaproteobacteria</taxon>
        <taxon>Alteromonadales</taxon>
        <taxon>Colwelliaceae</taxon>
        <taxon>Thalassotalea</taxon>
    </lineage>
</organism>
<evidence type="ECO:0000256" key="1">
    <source>
        <dbReference type="SAM" id="Phobius"/>
    </source>
</evidence>
<gene>
    <name evidence="2" type="ORF">tinsulaeT_28070</name>
</gene>